<feature type="transmembrane region" description="Helical" evidence="1">
    <location>
        <begin position="330"/>
        <end position="350"/>
    </location>
</feature>
<organism evidence="2 3">
    <name type="scientific">Stichopus japonicus</name>
    <name type="common">Sea cucumber</name>
    <dbReference type="NCBI Taxonomy" id="307972"/>
    <lineage>
        <taxon>Eukaryota</taxon>
        <taxon>Metazoa</taxon>
        <taxon>Echinodermata</taxon>
        <taxon>Eleutherozoa</taxon>
        <taxon>Echinozoa</taxon>
        <taxon>Holothuroidea</taxon>
        <taxon>Aspidochirotacea</taxon>
        <taxon>Aspidochirotida</taxon>
        <taxon>Stichopodidae</taxon>
        <taxon>Apostichopus</taxon>
    </lineage>
</organism>
<keyword evidence="3" id="KW-1185">Reference proteome</keyword>
<dbReference type="Proteomes" id="UP000230750">
    <property type="component" value="Unassembled WGS sequence"/>
</dbReference>
<feature type="transmembrane region" description="Helical" evidence="1">
    <location>
        <begin position="223"/>
        <end position="247"/>
    </location>
</feature>
<name>A0A2G8KDD7_STIJA</name>
<dbReference type="PANTHER" id="PTHR11319">
    <property type="entry name" value="G PROTEIN-COUPLED RECEPTOR-RELATED"/>
    <property type="match status" value="1"/>
</dbReference>
<protein>
    <recommendedName>
        <fullName evidence="4">Tyrosine-protein kinase ephrin type A/B receptor-like domain-containing protein</fullName>
    </recommendedName>
</protein>
<dbReference type="PANTHER" id="PTHR11319:SF35">
    <property type="entry name" value="OUTER MEMBRANE PROTEIN PMPC-RELATED"/>
    <property type="match status" value="1"/>
</dbReference>
<evidence type="ECO:0000256" key="1">
    <source>
        <dbReference type="SAM" id="Phobius"/>
    </source>
</evidence>
<dbReference type="OrthoDB" id="10062419at2759"/>
<comment type="caution">
    <text evidence="2">The sequence shown here is derived from an EMBL/GenBank/DDBJ whole genome shotgun (WGS) entry which is preliminary data.</text>
</comment>
<feature type="transmembrane region" description="Helical" evidence="1">
    <location>
        <begin position="583"/>
        <end position="601"/>
    </location>
</feature>
<keyword evidence="1" id="KW-0472">Membrane</keyword>
<feature type="transmembrane region" description="Helical" evidence="1">
    <location>
        <begin position="436"/>
        <end position="458"/>
    </location>
</feature>
<evidence type="ECO:0000313" key="2">
    <source>
        <dbReference type="EMBL" id="PIK45993.1"/>
    </source>
</evidence>
<feature type="transmembrane region" description="Helical" evidence="1">
    <location>
        <begin position="377"/>
        <end position="400"/>
    </location>
</feature>
<feature type="transmembrane region" description="Helical" evidence="1">
    <location>
        <begin position="259"/>
        <end position="278"/>
    </location>
</feature>
<evidence type="ECO:0000313" key="3">
    <source>
        <dbReference type="Proteomes" id="UP000230750"/>
    </source>
</evidence>
<keyword evidence="1" id="KW-1133">Transmembrane helix</keyword>
<feature type="transmembrane region" description="Helical" evidence="1">
    <location>
        <begin position="554"/>
        <end position="571"/>
    </location>
</feature>
<feature type="transmembrane region" description="Helical" evidence="1">
    <location>
        <begin position="613"/>
        <end position="636"/>
    </location>
</feature>
<gene>
    <name evidence="2" type="ORF">BSL78_17145</name>
</gene>
<dbReference type="AlphaFoldDB" id="A0A2G8KDD7"/>
<reference evidence="2 3" key="1">
    <citation type="journal article" date="2017" name="PLoS Biol.">
        <title>The sea cucumber genome provides insights into morphological evolution and visceral regeneration.</title>
        <authorList>
            <person name="Zhang X."/>
            <person name="Sun L."/>
            <person name="Yuan J."/>
            <person name="Sun Y."/>
            <person name="Gao Y."/>
            <person name="Zhang L."/>
            <person name="Li S."/>
            <person name="Dai H."/>
            <person name="Hamel J.F."/>
            <person name="Liu C."/>
            <person name="Yu Y."/>
            <person name="Liu S."/>
            <person name="Lin W."/>
            <person name="Guo K."/>
            <person name="Jin S."/>
            <person name="Xu P."/>
            <person name="Storey K.B."/>
            <person name="Huan P."/>
            <person name="Zhang T."/>
            <person name="Zhou Y."/>
            <person name="Zhang J."/>
            <person name="Lin C."/>
            <person name="Li X."/>
            <person name="Xing L."/>
            <person name="Huo D."/>
            <person name="Sun M."/>
            <person name="Wang L."/>
            <person name="Mercier A."/>
            <person name="Li F."/>
            <person name="Yang H."/>
            <person name="Xiang J."/>
        </authorList>
    </citation>
    <scope>NUCLEOTIDE SEQUENCE [LARGE SCALE GENOMIC DNA]</scope>
    <source>
        <strain evidence="2">Shaxun</strain>
        <tissue evidence="2">Muscle</tissue>
    </source>
</reference>
<sequence length="674" mass="76829">MAQYFNSSGFSCDVFYMCVPCKPGTFSDREQDGCHSCPRGGFFQDGIGQVASVRGQMACKQCNMGTYVKDGGGSSTKDCEVCPEGTNQSTFAGYRACSCKENYARTDRYGPCTLCQEDGLNCSKDFKTLLPGFMWTWEIPGANLSNYNKYIDNLRQEKRLLDSFTSYNETFPVIFECPRPDSCANDNGTIEGTCAKGYQGWLCFNCQPDYYSVLNVCVHCPSLAVLIIETCTFAIVCVLIMVFLLWQMKNEDGSHETRTILDVIIARIKILLGFYQVVGEIFTSFHDIKWTGPLIIIGSFISSLEMNILKLFVRPRCYDDRLVINPKIEFILAVTIPLAVMISPVVFFSVKKIYVICRQMIDTKNLERSFEGLKSKLFTYVVVLLFIIYPSVCSSIFQLYPGACKTFFLDDNSRYYIKRLRSDLDVSCDNLGTYNALAYVFTVLYIIGFPASLLYVLWLKWRQRNVHDEKGLRQLGSDEVAKHDQVHEDNDDDDEDSPLLINDSRPTEAAITTPWLEFLCENYKDNFWFWEIIELTRKVSQTLLITLYGWEDRLTVLLTTCISVIFLVLHARYRPMKSSYEQSLQMLSLAVIFINVLVAANKIPDTYEDPVSIVLILLNVLVLVIITGEVLCTVILHIKNAGLVKILNTVRGANIFPWRKKKSYERRRTSPNPE</sequence>
<dbReference type="EMBL" id="MRZV01000672">
    <property type="protein sequence ID" value="PIK45993.1"/>
    <property type="molecule type" value="Genomic_DNA"/>
</dbReference>
<evidence type="ECO:0008006" key="4">
    <source>
        <dbReference type="Google" id="ProtNLM"/>
    </source>
</evidence>
<accession>A0A2G8KDD7</accession>
<keyword evidence="1" id="KW-0812">Transmembrane</keyword>
<proteinExistence type="predicted"/>